<keyword evidence="2" id="KW-0808">Transferase</keyword>
<evidence type="ECO:0000313" key="6">
    <source>
        <dbReference type="Proteomes" id="UP001165136"/>
    </source>
</evidence>
<dbReference type="GO" id="GO:0019698">
    <property type="term" value="P:D-galacturonate catabolic process"/>
    <property type="evidence" value="ECO:0007669"/>
    <property type="project" value="TreeGrafter"/>
</dbReference>
<dbReference type="PROSITE" id="PS00584">
    <property type="entry name" value="PFKB_KINASES_2"/>
    <property type="match status" value="1"/>
</dbReference>
<evidence type="ECO:0000313" key="5">
    <source>
        <dbReference type="EMBL" id="GLY71572.1"/>
    </source>
</evidence>
<dbReference type="Pfam" id="PF00294">
    <property type="entry name" value="PfkB"/>
    <property type="match status" value="1"/>
</dbReference>
<dbReference type="EMBL" id="BSTI01000040">
    <property type="protein sequence ID" value="GLY71572.1"/>
    <property type="molecule type" value="Genomic_DNA"/>
</dbReference>
<dbReference type="Gene3D" id="3.40.1190.20">
    <property type="match status" value="1"/>
</dbReference>
<dbReference type="PANTHER" id="PTHR43085:SF15">
    <property type="entry name" value="2-DEHYDRO-3-DEOXYGLUCONOKINASE"/>
    <property type="match status" value="1"/>
</dbReference>
<comment type="caution">
    <text evidence="5">The sequence shown here is derived from an EMBL/GenBank/DDBJ whole genome shotgun (WGS) entry which is preliminary data.</text>
</comment>
<reference evidence="5" key="1">
    <citation type="submission" date="2023-03" db="EMBL/GenBank/DDBJ databases">
        <title>Amycolatopsis taiwanensis NBRC 103393.</title>
        <authorList>
            <person name="Ichikawa N."/>
            <person name="Sato H."/>
            <person name="Tonouchi N."/>
        </authorList>
    </citation>
    <scope>NUCLEOTIDE SEQUENCE</scope>
    <source>
        <strain evidence="5">NBRC 103393</strain>
    </source>
</reference>
<dbReference type="CDD" id="cd01166">
    <property type="entry name" value="KdgK"/>
    <property type="match status" value="1"/>
</dbReference>
<dbReference type="PANTHER" id="PTHR43085">
    <property type="entry name" value="HEXOKINASE FAMILY MEMBER"/>
    <property type="match status" value="1"/>
</dbReference>
<dbReference type="GO" id="GO:0005829">
    <property type="term" value="C:cytosol"/>
    <property type="evidence" value="ECO:0007669"/>
    <property type="project" value="TreeGrafter"/>
</dbReference>
<comment type="similarity">
    <text evidence="1">Belongs to the carbohydrate kinase PfkB family.</text>
</comment>
<dbReference type="GO" id="GO:0008673">
    <property type="term" value="F:2-dehydro-3-deoxygluconokinase activity"/>
    <property type="evidence" value="ECO:0007669"/>
    <property type="project" value="TreeGrafter"/>
</dbReference>
<dbReference type="AlphaFoldDB" id="A0A9W6VLK8"/>
<evidence type="ECO:0000256" key="1">
    <source>
        <dbReference type="ARBA" id="ARBA00010688"/>
    </source>
</evidence>
<evidence type="ECO:0000256" key="3">
    <source>
        <dbReference type="ARBA" id="ARBA00022777"/>
    </source>
</evidence>
<dbReference type="GO" id="GO:0006974">
    <property type="term" value="P:DNA damage response"/>
    <property type="evidence" value="ECO:0007669"/>
    <property type="project" value="TreeGrafter"/>
</dbReference>
<organism evidence="5 6">
    <name type="scientific">Amycolatopsis taiwanensis</name>
    <dbReference type="NCBI Taxonomy" id="342230"/>
    <lineage>
        <taxon>Bacteria</taxon>
        <taxon>Bacillati</taxon>
        <taxon>Actinomycetota</taxon>
        <taxon>Actinomycetes</taxon>
        <taxon>Pseudonocardiales</taxon>
        <taxon>Pseudonocardiaceae</taxon>
        <taxon>Amycolatopsis</taxon>
    </lineage>
</organism>
<keyword evidence="3" id="KW-0418">Kinase</keyword>
<dbReference type="InterPro" id="IPR050306">
    <property type="entry name" value="PfkB_Carbo_kinase"/>
</dbReference>
<dbReference type="RefSeq" id="WP_285491425.1">
    <property type="nucleotide sequence ID" value="NZ_BSTI01000040.1"/>
</dbReference>
<feature type="domain" description="Carbohydrate kinase PfkB" evidence="4">
    <location>
        <begin position="6"/>
        <end position="300"/>
    </location>
</feature>
<dbReference type="InterPro" id="IPR002173">
    <property type="entry name" value="Carboh/pur_kinase_PfkB_CS"/>
</dbReference>
<protein>
    <submittedName>
        <fullName evidence="5">2-dehydro-3-deoxygluconokinase</fullName>
    </submittedName>
</protein>
<dbReference type="GO" id="GO:0042840">
    <property type="term" value="P:D-glucuronate catabolic process"/>
    <property type="evidence" value="ECO:0007669"/>
    <property type="project" value="TreeGrafter"/>
</dbReference>
<dbReference type="InterPro" id="IPR029056">
    <property type="entry name" value="Ribokinase-like"/>
</dbReference>
<keyword evidence="6" id="KW-1185">Reference proteome</keyword>
<accession>A0A9W6VLK8</accession>
<evidence type="ECO:0000259" key="4">
    <source>
        <dbReference type="Pfam" id="PF00294"/>
    </source>
</evidence>
<dbReference type="SUPFAM" id="SSF53613">
    <property type="entry name" value="Ribokinase-like"/>
    <property type="match status" value="1"/>
</dbReference>
<evidence type="ECO:0000256" key="2">
    <source>
        <dbReference type="ARBA" id="ARBA00022679"/>
    </source>
</evidence>
<dbReference type="InterPro" id="IPR011611">
    <property type="entry name" value="PfkB_dom"/>
</dbReference>
<sequence length="307" mass="33361">MNSRPLVVTIGECMLELVRRDDGLLRPGYAGDTFNTAVYLKRGAPKAQVAFASAIGGDDLSDGLARAAADEALRTDLLWRHPTRTIGLYLVHTDSHGERSFTYYRDRSAARDCFTAAYPRHIDDAIASADLAYLSGITLSTLTADARTRLLNALRRTRDSHGHIAFDLNYRPRGWDNPAAARNAVASFLPWVTIALTSAEDELALWGDTVDETIDRYRRTGAEEVVVKHGPGDTVLATADQVRRFPVRRVGQPLDTTGAGDSFNGAYLAARLNGEPPDKAVHTAARCAAEVIMVPGAIVPRHHTATA</sequence>
<dbReference type="Proteomes" id="UP001165136">
    <property type="component" value="Unassembled WGS sequence"/>
</dbReference>
<gene>
    <name evidence="5" type="primary">kdgK</name>
    <name evidence="5" type="ORF">Atai01_81910</name>
</gene>
<name>A0A9W6VLK8_9PSEU</name>
<proteinExistence type="inferred from homology"/>